<evidence type="ECO:0000313" key="4">
    <source>
        <dbReference type="Proteomes" id="UP000183317"/>
    </source>
</evidence>
<reference evidence="3 4" key="1">
    <citation type="journal article" date="2016" name="Nat. Commun.">
        <title>Thousands of microbial genomes shed light on interconnected biogeochemical processes in an aquifer system.</title>
        <authorList>
            <person name="Anantharaman K."/>
            <person name="Brown C.T."/>
            <person name="Hug L.A."/>
            <person name="Sharon I."/>
            <person name="Castelle C.J."/>
            <person name="Probst A.J."/>
            <person name="Thomas B.C."/>
            <person name="Singh A."/>
            <person name="Wilkins M.J."/>
            <person name="Karaoz U."/>
            <person name="Brodie E.L."/>
            <person name="Williams K.H."/>
            <person name="Hubbard S.S."/>
            <person name="Banfield J.F."/>
        </authorList>
    </citation>
    <scope>NUCLEOTIDE SEQUENCE [LARGE SCALE GENOMIC DNA]</scope>
</reference>
<feature type="transmembrane region" description="Helical" evidence="2">
    <location>
        <begin position="27"/>
        <end position="49"/>
    </location>
</feature>
<accession>A0A1F5MFN9</accession>
<sequence length="212" mass="23477">MPSLLLIQSGFVIASLAVIGIFVTSTTYIQLGMAILLYPIVIFLAFKAFPRKASTHIFKKPVAEAQPQVIDLGEKVQPQVTSKIDGIGISDINKRTFLKIIGASGLSFFLLSIFSRKIETALFGQNSLQTQAPPQSNIPSPTASPTEGYSISEVDDNVVSYYGFINKTGAWFIMQGDTDTGSFRYVRGKSSFPDNWKKRQSFEYDYFSQTFP</sequence>
<keyword evidence="2" id="KW-0472">Membrane</keyword>
<dbReference type="Proteomes" id="UP000183317">
    <property type="component" value="Unassembled WGS sequence"/>
</dbReference>
<evidence type="ECO:0000256" key="2">
    <source>
        <dbReference type="SAM" id="Phobius"/>
    </source>
</evidence>
<gene>
    <name evidence="3" type="ORF">A3J13_00390</name>
</gene>
<feature type="transmembrane region" description="Helical" evidence="2">
    <location>
        <begin position="97"/>
        <end position="115"/>
    </location>
</feature>
<evidence type="ECO:0000256" key="1">
    <source>
        <dbReference type="SAM" id="MobiDB-lite"/>
    </source>
</evidence>
<dbReference type="AlphaFoldDB" id="A0A1F5MFN9"/>
<dbReference type="EMBL" id="MFDU01000033">
    <property type="protein sequence ID" value="OGE64173.1"/>
    <property type="molecule type" value="Genomic_DNA"/>
</dbReference>
<feature type="region of interest" description="Disordered" evidence="1">
    <location>
        <begin position="129"/>
        <end position="148"/>
    </location>
</feature>
<keyword evidence="2" id="KW-0812">Transmembrane</keyword>
<proteinExistence type="predicted"/>
<comment type="caution">
    <text evidence="3">The sequence shown here is derived from an EMBL/GenBank/DDBJ whole genome shotgun (WGS) entry which is preliminary data.</text>
</comment>
<evidence type="ECO:0000313" key="3">
    <source>
        <dbReference type="EMBL" id="OGE64173.1"/>
    </source>
</evidence>
<name>A0A1F5MFN9_9BACT</name>
<protein>
    <submittedName>
        <fullName evidence="3">Uncharacterized protein</fullName>
    </submittedName>
</protein>
<organism evidence="3 4">
    <name type="scientific">Candidatus Daviesbacteria bacterium RIFCSPLOWO2_02_FULL_36_8</name>
    <dbReference type="NCBI Taxonomy" id="1797793"/>
    <lineage>
        <taxon>Bacteria</taxon>
        <taxon>Candidatus Daviesiibacteriota</taxon>
    </lineage>
</organism>
<keyword evidence="2" id="KW-1133">Transmembrane helix</keyword>